<gene>
    <name evidence="4" type="ORF">DSM5745_11550</name>
</gene>
<feature type="compositionally biased region" description="Low complexity" evidence="2">
    <location>
        <begin position="315"/>
        <end position="326"/>
    </location>
</feature>
<dbReference type="SUPFAM" id="SSF47459">
    <property type="entry name" value="HLH, helix-loop-helix DNA-binding domain"/>
    <property type="match status" value="1"/>
</dbReference>
<evidence type="ECO:0000256" key="1">
    <source>
        <dbReference type="SAM" id="Coils"/>
    </source>
</evidence>
<feature type="compositionally biased region" description="Basic and acidic residues" evidence="2">
    <location>
        <begin position="147"/>
        <end position="157"/>
    </location>
</feature>
<protein>
    <recommendedName>
        <fullName evidence="3">BHLH domain-containing protein</fullName>
    </recommendedName>
</protein>
<dbReference type="PROSITE" id="PS50888">
    <property type="entry name" value="BHLH"/>
    <property type="match status" value="1"/>
</dbReference>
<sequence length="347" mass="38019">MASMAGDASPHNHLPSLRAIITASGSANMTMGRSLPPIPPNVPQRDVFLVQRNFMPSPPNTHEVFFSRPMMSPAEHIVPPPSPAYSADSCLGSVPPQGPGRLISDIKSAPVNELYASIRPQEGRTRKKPLQQCGRKRTANMAGFPDVQKEKHRVAEADRRKNLSVSIHDLDDRVPDHFLKEAGWNLSKNSAPSKEHILKGSVMYIDQVILVVGEFHDRLLEAEREIMELKERNRELGERDRAVGYQSKAHGHMCCRSKSEQPNPQEVASLPDIAPKVMLPGLNGIRGVSAVTPDFGRFEALSAGTFQFYGQSFISRTPPSTGPSSPVFNQAAYSTTSSRPSSSLQSP</sequence>
<reference evidence="4 5" key="1">
    <citation type="journal article" date="2018" name="IMA Fungus">
        <title>IMA Genome-F 9: Draft genome sequence of Annulohypoxylon stygium, Aspergillus mulundensis, Berkeleyomyces basicola (syn. Thielaviopsis basicola), Ceratocystis smalleyi, two Cercospora beticola strains, Coleophoma cylindrospora, Fusarium fracticaudum, Phialophora cf. hyalina, and Morchella septimelata.</title>
        <authorList>
            <person name="Wingfield B.D."/>
            <person name="Bills G.F."/>
            <person name="Dong Y."/>
            <person name="Huang W."/>
            <person name="Nel W.J."/>
            <person name="Swalarsk-Parry B.S."/>
            <person name="Vaghefi N."/>
            <person name="Wilken P.M."/>
            <person name="An Z."/>
            <person name="de Beer Z.W."/>
            <person name="De Vos L."/>
            <person name="Chen L."/>
            <person name="Duong T.A."/>
            <person name="Gao Y."/>
            <person name="Hammerbacher A."/>
            <person name="Kikkert J.R."/>
            <person name="Li Y."/>
            <person name="Li H."/>
            <person name="Li K."/>
            <person name="Li Q."/>
            <person name="Liu X."/>
            <person name="Ma X."/>
            <person name="Naidoo K."/>
            <person name="Pethybridge S.J."/>
            <person name="Sun J."/>
            <person name="Steenkamp E.T."/>
            <person name="van der Nest M.A."/>
            <person name="van Wyk S."/>
            <person name="Wingfield M.J."/>
            <person name="Xiong C."/>
            <person name="Yue Q."/>
            <person name="Zhang X."/>
        </authorList>
    </citation>
    <scope>NUCLEOTIDE SEQUENCE [LARGE SCALE GENOMIC DNA]</scope>
    <source>
        <strain evidence="4 5">DSM 5745</strain>
    </source>
</reference>
<feature type="region of interest" description="Disordered" evidence="2">
    <location>
        <begin position="315"/>
        <end position="347"/>
    </location>
</feature>
<dbReference type="GeneID" id="38121920"/>
<accession>A0A3D8Q5R2</accession>
<evidence type="ECO:0000313" key="4">
    <source>
        <dbReference type="EMBL" id="RDW57152.1"/>
    </source>
</evidence>
<organism evidence="4 5">
    <name type="scientific">Aspergillus mulundensis</name>
    <dbReference type="NCBI Taxonomy" id="1810919"/>
    <lineage>
        <taxon>Eukaryota</taxon>
        <taxon>Fungi</taxon>
        <taxon>Dikarya</taxon>
        <taxon>Ascomycota</taxon>
        <taxon>Pezizomycotina</taxon>
        <taxon>Eurotiomycetes</taxon>
        <taxon>Eurotiomycetidae</taxon>
        <taxon>Eurotiales</taxon>
        <taxon>Aspergillaceae</taxon>
        <taxon>Aspergillus</taxon>
        <taxon>Aspergillus subgen. Nidulantes</taxon>
    </lineage>
</organism>
<keyword evidence="1" id="KW-0175">Coiled coil</keyword>
<dbReference type="OrthoDB" id="4526539at2759"/>
<comment type="caution">
    <text evidence="4">The sequence shown here is derived from an EMBL/GenBank/DDBJ whole genome shotgun (WGS) entry which is preliminary data.</text>
</comment>
<dbReference type="Proteomes" id="UP000256690">
    <property type="component" value="Unassembled WGS sequence"/>
</dbReference>
<dbReference type="Gene3D" id="4.10.280.10">
    <property type="entry name" value="Helix-loop-helix DNA-binding domain"/>
    <property type="match status" value="1"/>
</dbReference>
<evidence type="ECO:0000259" key="3">
    <source>
        <dbReference type="PROSITE" id="PS50888"/>
    </source>
</evidence>
<feature type="coiled-coil region" evidence="1">
    <location>
        <begin position="212"/>
        <end position="239"/>
    </location>
</feature>
<dbReference type="GO" id="GO:0046983">
    <property type="term" value="F:protein dimerization activity"/>
    <property type="evidence" value="ECO:0007669"/>
    <property type="project" value="InterPro"/>
</dbReference>
<dbReference type="AlphaFoldDB" id="A0A3D8Q5R2"/>
<proteinExistence type="predicted"/>
<name>A0A3D8Q5R2_9EURO</name>
<dbReference type="InterPro" id="IPR036638">
    <property type="entry name" value="HLH_DNA-bd_sf"/>
</dbReference>
<dbReference type="InterPro" id="IPR011598">
    <property type="entry name" value="bHLH_dom"/>
</dbReference>
<dbReference type="EMBL" id="PVWQ01000030">
    <property type="protein sequence ID" value="RDW57152.1"/>
    <property type="molecule type" value="Genomic_DNA"/>
</dbReference>
<dbReference type="Pfam" id="PF00010">
    <property type="entry name" value="HLH"/>
    <property type="match status" value="1"/>
</dbReference>
<keyword evidence="5" id="KW-1185">Reference proteome</keyword>
<feature type="compositionally biased region" description="Basic residues" evidence="2">
    <location>
        <begin position="125"/>
        <end position="138"/>
    </location>
</feature>
<feature type="domain" description="BHLH" evidence="3">
    <location>
        <begin position="147"/>
        <end position="208"/>
    </location>
</feature>
<feature type="compositionally biased region" description="Low complexity" evidence="2">
    <location>
        <begin position="334"/>
        <end position="347"/>
    </location>
</feature>
<evidence type="ECO:0000256" key="2">
    <source>
        <dbReference type="SAM" id="MobiDB-lite"/>
    </source>
</evidence>
<evidence type="ECO:0000313" key="5">
    <source>
        <dbReference type="Proteomes" id="UP000256690"/>
    </source>
</evidence>
<dbReference type="RefSeq" id="XP_026597886.1">
    <property type="nucleotide sequence ID" value="XM_026753566.1"/>
</dbReference>
<feature type="region of interest" description="Disordered" evidence="2">
    <location>
        <begin position="120"/>
        <end position="157"/>
    </location>
</feature>